<accession>A0A917PTB4</accession>
<evidence type="ECO:0000256" key="1">
    <source>
        <dbReference type="ARBA" id="ARBA00005820"/>
    </source>
</evidence>
<dbReference type="InterPro" id="IPR016032">
    <property type="entry name" value="Sig_transdc_resp-reg_C-effctor"/>
</dbReference>
<dbReference type="InterPro" id="IPR051677">
    <property type="entry name" value="AfsR-DnrI-RedD_regulator"/>
</dbReference>
<evidence type="ECO:0000313" key="6">
    <source>
        <dbReference type="EMBL" id="GGJ91614.1"/>
    </source>
</evidence>
<evidence type="ECO:0000256" key="3">
    <source>
        <dbReference type="PROSITE-ProRule" id="PRU01091"/>
    </source>
</evidence>
<feature type="compositionally biased region" description="Low complexity" evidence="4">
    <location>
        <begin position="262"/>
        <end position="275"/>
    </location>
</feature>
<dbReference type="PANTHER" id="PTHR35807">
    <property type="entry name" value="TRANSCRIPTIONAL REGULATOR REDD-RELATED"/>
    <property type="match status" value="1"/>
</dbReference>
<sequence length="781" mass="81967">MFVTAPGGAGKSTLLRRLGSDVGRVSVVTLGPEHREPAALDAMLGAATSAGAATIAVDDAHHVFGTPGETVLERLVAQADEDHRLVVASRLQPGEHLVHASHSDVEIVTAPELALRIDEIAEAFRAAGGHLLGLECASRVASETGGWPALVHQLAVRSRLIDPDALQGAIDAALEGDFAASLLEDAVRTLPPAIALALERTSSLPTLDFAECTRVLGADEATELFAAVDGGAVMHVVELGHRVVPPVLRRHLHARCGDRASEPAAHAEPAEPAQRAGRRRGEPAAEEPLHLGASGRPPTRTADPLDAALARLRAGDVVGALPLLHRVLRNGDAANRLTARLLLLVIREPLTPRETTLDALAVLERECVARGLGALARAARGAIAPIAGLPEGAAHAVVEEFELRRDERGAALVAGIDLLVRMRRGRGTSGAATALAQRLDELGCADLATWARAAAALLAAAGGTTPARDLIVDAETAVIATGVDAAGAFIDAARALTGPPEHAAALLASSRRRAKQAGLPRLPIAPPAAGARAQAGRAPAYADPRHPHLTVGCFGGFRLRTDGADLDLRAVRPQARALLRMLALNSGSPLHRELIADILWGDLGTDSAVHALHVSVSSLRRALPDAGTSGSIVERVGEAYRLGIRDRHDCDLAEFDDRLAEAATSKQRRDAPTTASSLRRALALYVGEVLPEDGPAEWVTGARERYRTRAAEAASSLAHLELHLGEPRAAVAAASRAVEIDPWLDESWRTLVTVHRSSGDVVAARRAADDYRRMRIALGLE</sequence>
<dbReference type="SMART" id="SM00862">
    <property type="entry name" value="Trans_reg_C"/>
    <property type="match status" value="1"/>
</dbReference>
<dbReference type="EMBL" id="BMMD01000024">
    <property type="protein sequence ID" value="GGJ91614.1"/>
    <property type="molecule type" value="Genomic_DNA"/>
</dbReference>
<dbReference type="GO" id="GO:0003677">
    <property type="term" value="F:DNA binding"/>
    <property type="evidence" value="ECO:0007669"/>
    <property type="project" value="UniProtKB-UniRule"/>
</dbReference>
<dbReference type="InterPro" id="IPR036388">
    <property type="entry name" value="WH-like_DNA-bd_sf"/>
</dbReference>
<dbReference type="SUPFAM" id="SSF48452">
    <property type="entry name" value="TPR-like"/>
    <property type="match status" value="1"/>
</dbReference>
<feature type="region of interest" description="Disordered" evidence="4">
    <location>
        <begin position="258"/>
        <end position="303"/>
    </location>
</feature>
<dbReference type="SUPFAM" id="SSF46894">
    <property type="entry name" value="C-terminal effector domain of the bipartite response regulators"/>
    <property type="match status" value="1"/>
</dbReference>
<keyword evidence="7" id="KW-1185">Reference proteome</keyword>
<protein>
    <recommendedName>
        <fullName evidence="5">OmpR/PhoB-type domain-containing protein</fullName>
    </recommendedName>
</protein>
<gene>
    <name evidence="6" type="ORF">GCM10011372_32600</name>
</gene>
<feature type="domain" description="OmpR/PhoB-type" evidence="5">
    <location>
        <begin position="541"/>
        <end position="644"/>
    </location>
</feature>
<dbReference type="InterPro" id="IPR011990">
    <property type="entry name" value="TPR-like_helical_dom_sf"/>
</dbReference>
<dbReference type="PROSITE" id="PS51755">
    <property type="entry name" value="OMPR_PHOB"/>
    <property type="match status" value="1"/>
</dbReference>
<evidence type="ECO:0000313" key="7">
    <source>
        <dbReference type="Proteomes" id="UP000636956"/>
    </source>
</evidence>
<name>A0A917PTB4_9MICO</name>
<dbReference type="SMART" id="SM01043">
    <property type="entry name" value="BTAD"/>
    <property type="match status" value="1"/>
</dbReference>
<dbReference type="Gene3D" id="1.10.10.10">
    <property type="entry name" value="Winged helix-like DNA-binding domain superfamily/Winged helix DNA-binding domain"/>
    <property type="match status" value="1"/>
</dbReference>
<dbReference type="Proteomes" id="UP000636956">
    <property type="component" value="Unassembled WGS sequence"/>
</dbReference>
<reference evidence="6" key="1">
    <citation type="journal article" date="2014" name="Int. J. Syst. Evol. Microbiol.">
        <title>Complete genome sequence of Corynebacterium casei LMG S-19264T (=DSM 44701T), isolated from a smear-ripened cheese.</title>
        <authorList>
            <consortium name="US DOE Joint Genome Institute (JGI-PGF)"/>
            <person name="Walter F."/>
            <person name="Albersmeier A."/>
            <person name="Kalinowski J."/>
            <person name="Ruckert C."/>
        </authorList>
    </citation>
    <scope>NUCLEOTIDE SEQUENCE</scope>
    <source>
        <strain evidence="6">CGMCC 1.8984</strain>
    </source>
</reference>
<evidence type="ECO:0000256" key="2">
    <source>
        <dbReference type="ARBA" id="ARBA00023125"/>
    </source>
</evidence>
<feature type="DNA-binding region" description="OmpR/PhoB-type" evidence="3">
    <location>
        <begin position="541"/>
        <end position="644"/>
    </location>
</feature>
<comment type="caution">
    <text evidence="6">The sequence shown here is derived from an EMBL/GenBank/DDBJ whole genome shotgun (WGS) entry which is preliminary data.</text>
</comment>
<dbReference type="InterPro" id="IPR005158">
    <property type="entry name" value="BTAD"/>
</dbReference>
<keyword evidence="2 3" id="KW-0238">DNA-binding</keyword>
<dbReference type="Pfam" id="PF00486">
    <property type="entry name" value="Trans_reg_C"/>
    <property type="match status" value="1"/>
</dbReference>
<dbReference type="GO" id="GO:0000160">
    <property type="term" value="P:phosphorelay signal transduction system"/>
    <property type="evidence" value="ECO:0007669"/>
    <property type="project" value="InterPro"/>
</dbReference>
<proteinExistence type="inferred from homology"/>
<evidence type="ECO:0000256" key="4">
    <source>
        <dbReference type="SAM" id="MobiDB-lite"/>
    </source>
</evidence>
<dbReference type="GO" id="GO:0006355">
    <property type="term" value="P:regulation of DNA-templated transcription"/>
    <property type="evidence" value="ECO:0007669"/>
    <property type="project" value="InterPro"/>
</dbReference>
<comment type="similarity">
    <text evidence="1">Belongs to the AfsR/DnrI/RedD regulatory family.</text>
</comment>
<dbReference type="InterPro" id="IPR001867">
    <property type="entry name" value="OmpR/PhoB-type_DNA-bd"/>
</dbReference>
<organism evidence="6 7">
    <name type="scientific">Agromyces bauzanensis</name>
    <dbReference type="NCBI Taxonomy" id="1308924"/>
    <lineage>
        <taxon>Bacteria</taxon>
        <taxon>Bacillati</taxon>
        <taxon>Actinomycetota</taxon>
        <taxon>Actinomycetes</taxon>
        <taxon>Micrococcales</taxon>
        <taxon>Microbacteriaceae</taxon>
        <taxon>Agromyces</taxon>
    </lineage>
</organism>
<feature type="compositionally biased region" description="Basic and acidic residues" evidence="4">
    <location>
        <begin position="279"/>
        <end position="289"/>
    </location>
</feature>
<evidence type="ECO:0000259" key="5">
    <source>
        <dbReference type="PROSITE" id="PS51755"/>
    </source>
</evidence>
<dbReference type="AlphaFoldDB" id="A0A917PTB4"/>
<dbReference type="Gene3D" id="1.25.40.10">
    <property type="entry name" value="Tetratricopeptide repeat domain"/>
    <property type="match status" value="1"/>
</dbReference>
<dbReference type="Pfam" id="PF03704">
    <property type="entry name" value="BTAD"/>
    <property type="match status" value="1"/>
</dbReference>
<reference evidence="6" key="2">
    <citation type="submission" date="2020-09" db="EMBL/GenBank/DDBJ databases">
        <authorList>
            <person name="Sun Q."/>
            <person name="Zhou Y."/>
        </authorList>
    </citation>
    <scope>NUCLEOTIDE SEQUENCE</scope>
    <source>
        <strain evidence="6">CGMCC 1.8984</strain>
    </source>
</reference>